<accession>A0A1K1ME28</accession>
<gene>
    <name evidence="1" type="ORF">SAMN02910280_1109</name>
</gene>
<evidence type="ECO:0000313" key="1">
    <source>
        <dbReference type="EMBL" id="SFW21397.1"/>
    </source>
</evidence>
<dbReference type="AlphaFoldDB" id="A0A1K1ME28"/>
<proteinExistence type="predicted"/>
<protein>
    <submittedName>
        <fullName evidence="1">Uncharacterized protein</fullName>
    </submittedName>
</protein>
<evidence type="ECO:0000313" key="2">
    <source>
        <dbReference type="Proteomes" id="UP000183461"/>
    </source>
</evidence>
<organism evidence="1 2">
    <name type="scientific">Ruminococcus flavefaciens</name>
    <dbReference type="NCBI Taxonomy" id="1265"/>
    <lineage>
        <taxon>Bacteria</taxon>
        <taxon>Bacillati</taxon>
        <taxon>Bacillota</taxon>
        <taxon>Clostridia</taxon>
        <taxon>Eubacteriales</taxon>
        <taxon>Oscillospiraceae</taxon>
        <taxon>Ruminococcus</taxon>
    </lineage>
</organism>
<dbReference type="EMBL" id="FPIP01000002">
    <property type="protein sequence ID" value="SFW21397.1"/>
    <property type="molecule type" value="Genomic_DNA"/>
</dbReference>
<name>A0A1K1ME28_RUMFL</name>
<sequence length="63" mass="7243">MKKPEIIQKLPKLPLSELGHSDVQVILRLITILAATHLASKVNRVIKNINKLERPEDVFKYLK</sequence>
<reference evidence="1 2" key="1">
    <citation type="submission" date="2016-11" db="EMBL/GenBank/DDBJ databases">
        <authorList>
            <person name="Jaros S."/>
            <person name="Januszkiewicz K."/>
            <person name="Wedrychowicz H."/>
        </authorList>
    </citation>
    <scope>NUCLEOTIDE SEQUENCE [LARGE SCALE GENOMIC DNA]</scope>
    <source>
        <strain evidence="1 2">YL228</strain>
    </source>
</reference>
<dbReference type="RefSeq" id="WP_072299478.1">
    <property type="nucleotide sequence ID" value="NZ_FPIP01000002.1"/>
</dbReference>
<dbReference type="Proteomes" id="UP000183461">
    <property type="component" value="Unassembled WGS sequence"/>
</dbReference>